<evidence type="ECO:0000313" key="2">
    <source>
        <dbReference type="EMBL" id="PWW81831.1"/>
    </source>
</evidence>
<dbReference type="GO" id="GO:0003924">
    <property type="term" value="F:GTPase activity"/>
    <property type="evidence" value="ECO:0007669"/>
    <property type="project" value="InterPro"/>
</dbReference>
<protein>
    <submittedName>
        <fullName evidence="2">Methylmalonyl Co-A mutase-associated GTPase MeaB</fullName>
    </submittedName>
</protein>
<gene>
    <name evidence="2" type="ORF">CR164_08400</name>
</gene>
<dbReference type="OrthoDB" id="9778292at2"/>
<dbReference type="Gene3D" id="1.10.287.130">
    <property type="match status" value="1"/>
</dbReference>
<dbReference type="Gene3D" id="3.40.50.300">
    <property type="entry name" value="P-loop containing nucleotide triphosphate hydrolases"/>
    <property type="match status" value="1"/>
</dbReference>
<dbReference type="InterPro" id="IPR005129">
    <property type="entry name" value="GTPase_ArgK"/>
</dbReference>
<sequence length="334" mass="36534">MSESRSHISAKKIAKQIRQGDRNALSRAITLVESTKTDHQELAYTILDSCLQTGHQSLRIGITGPPGSGKSTFIEALGLEILNNPDNKIAILTIDPSSKSSGGSILGDKARMEKLSGRKEVFIRPSPSSGYLGGTSPKTHEAILLCEAAGYNIIIVETVGVGQSEILVASMVDYILLLMLPGSGDELQGIKRGIMEIADDIAITKSDEASQKSVLHSQAACESALKLLPKKYTVWKPHTTLTSAVTGEGIDKIWNNILKFSQILRENGIFEETRKKQLHQLFREQVDLQLKQMFHNHPQTKSFLAKVTAAVEEKSISPFTGAKKLVEKVIRPPR</sequence>
<dbReference type="PANTHER" id="PTHR23408:SF3">
    <property type="entry name" value="METHYLMALONIC ACIDURIA TYPE A PROTEIN, MITOCHONDRIAL"/>
    <property type="match status" value="1"/>
</dbReference>
<dbReference type="SUPFAM" id="SSF52540">
    <property type="entry name" value="P-loop containing nucleoside triphosphate hydrolases"/>
    <property type="match status" value="1"/>
</dbReference>
<organism evidence="2 3">
    <name type="scientific">Prosthecochloris marina</name>
    <dbReference type="NCBI Taxonomy" id="2017681"/>
    <lineage>
        <taxon>Bacteria</taxon>
        <taxon>Pseudomonadati</taxon>
        <taxon>Chlorobiota</taxon>
        <taxon>Chlorobiia</taxon>
        <taxon>Chlorobiales</taxon>
        <taxon>Chlorobiaceae</taxon>
        <taxon>Prosthecochloris</taxon>
    </lineage>
</organism>
<name>A0A317T8S0_9CHLB</name>
<dbReference type="InterPro" id="IPR027417">
    <property type="entry name" value="P-loop_NTPase"/>
</dbReference>
<dbReference type="EMBL" id="PDNZ01000005">
    <property type="protein sequence ID" value="PWW81831.1"/>
    <property type="molecule type" value="Genomic_DNA"/>
</dbReference>
<dbReference type="Proteomes" id="UP000246278">
    <property type="component" value="Unassembled WGS sequence"/>
</dbReference>
<proteinExistence type="inferred from homology"/>
<dbReference type="Gene3D" id="1.20.5.170">
    <property type="match status" value="1"/>
</dbReference>
<dbReference type="GO" id="GO:0005737">
    <property type="term" value="C:cytoplasm"/>
    <property type="evidence" value="ECO:0007669"/>
    <property type="project" value="TreeGrafter"/>
</dbReference>
<dbReference type="Pfam" id="PF03308">
    <property type="entry name" value="MeaB"/>
    <property type="match status" value="1"/>
</dbReference>
<dbReference type="AlphaFoldDB" id="A0A317T8S0"/>
<reference evidence="3" key="1">
    <citation type="submission" date="2017-10" db="EMBL/GenBank/DDBJ databases">
        <authorList>
            <person name="Gaisin V.A."/>
            <person name="Rysina M.S."/>
            <person name="Grouzdev D.S."/>
        </authorList>
    </citation>
    <scope>NUCLEOTIDE SEQUENCE [LARGE SCALE GENOMIC DNA]</scope>
    <source>
        <strain evidence="3">V1</strain>
    </source>
</reference>
<dbReference type="NCBIfam" id="NF006958">
    <property type="entry name" value="PRK09435.1"/>
    <property type="match status" value="1"/>
</dbReference>
<dbReference type="PANTHER" id="PTHR23408">
    <property type="entry name" value="METHYLMALONYL-COA MUTASE"/>
    <property type="match status" value="1"/>
</dbReference>
<evidence type="ECO:0000256" key="1">
    <source>
        <dbReference type="ARBA" id="ARBA00009625"/>
    </source>
</evidence>
<evidence type="ECO:0000313" key="3">
    <source>
        <dbReference type="Proteomes" id="UP000246278"/>
    </source>
</evidence>
<dbReference type="RefSeq" id="WP_110023480.1">
    <property type="nucleotide sequence ID" value="NZ_PDNZ01000005.1"/>
</dbReference>
<dbReference type="NCBIfam" id="TIGR00750">
    <property type="entry name" value="lao"/>
    <property type="match status" value="1"/>
</dbReference>
<comment type="caution">
    <text evidence="2">The sequence shown here is derived from an EMBL/GenBank/DDBJ whole genome shotgun (WGS) entry which is preliminary data.</text>
</comment>
<comment type="similarity">
    <text evidence="1">Belongs to the SIMIBI class G3E GTPase family. ArgK/MeaB subfamily.</text>
</comment>
<dbReference type="GO" id="GO:0005525">
    <property type="term" value="F:GTP binding"/>
    <property type="evidence" value="ECO:0007669"/>
    <property type="project" value="InterPro"/>
</dbReference>
<accession>A0A317T8S0</accession>
<dbReference type="CDD" id="cd03114">
    <property type="entry name" value="MMAA-like"/>
    <property type="match status" value="1"/>
</dbReference>
<keyword evidence="3" id="KW-1185">Reference proteome</keyword>